<evidence type="ECO:0000313" key="2">
    <source>
        <dbReference type="Proteomes" id="UP000270094"/>
    </source>
</evidence>
<organism evidence="1 2">
    <name type="scientific">Strongylus vulgaris</name>
    <name type="common">Blood worm</name>
    <dbReference type="NCBI Taxonomy" id="40348"/>
    <lineage>
        <taxon>Eukaryota</taxon>
        <taxon>Metazoa</taxon>
        <taxon>Ecdysozoa</taxon>
        <taxon>Nematoda</taxon>
        <taxon>Chromadorea</taxon>
        <taxon>Rhabditida</taxon>
        <taxon>Rhabditina</taxon>
        <taxon>Rhabditomorpha</taxon>
        <taxon>Strongyloidea</taxon>
        <taxon>Strongylidae</taxon>
        <taxon>Strongylus</taxon>
    </lineage>
</organism>
<sequence length="85" mass="9254">MASRSTCIFCPLEQNTDGCMMDTRLVAVTTTPTASREQCEWQHSHYVKNASNLGMKADAMSAARIVAKITNPSSTPIDKGHHIGM</sequence>
<keyword evidence="2" id="KW-1185">Reference proteome</keyword>
<accession>A0A3P7JUH9</accession>
<dbReference type="EMBL" id="UYYB01118049">
    <property type="protein sequence ID" value="VDM82514.1"/>
    <property type="molecule type" value="Genomic_DNA"/>
</dbReference>
<name>A0A3P7JUH9_STRVU</name>
<dbReference type="Proteomes" id="UP000270094">
    <property type="component" value="Unassembled WGS sequence"/>
</dbReference>
<gene>
    <name evidence="1" type="ORF">SVUK_LOCUS17512</name>
</gene>
<protein>
    <submittedName>
        <fullName evidence="1">Uncharacterized protein</fullName>
    </submittedName>
</protein>
<dbReference type="AlphaFoldDB" id="A0A3P7JUH9"/>
<reference evidence="1 2" key="1">
    <citation type="submission" date="2018-11" db="EMBL/GenBank/DDBJ databases">
        <authorList>
            <consortium name="Pathogen Informatics"/>
        </authorList>
    </citation>
    <scope>NUCLEOTIDE SEQUENCE [LARGE SCALE GENOMIC DNA]</scope>
</reference>
<proteinExistence type="predicted"/>
<evidence type="ECO:0000313" key="1">
    <source>
        <dbReference type="EMBL" id="VDM82514.1"/>
    </source>
</evidence>